<accession>A0A6L3V5G6</accession>
<evidence type="ECO:0000313" key="3">
    <source>
        <dbReference type="Proteomes" id="UP000481030"/>
    </source>
</evidence>
<proteinExistence type="predicted"/>
<dbReference type="InterPro" id="IPR016181">
    <property type="entry name" value="Acyl_CoA_acyltransferase"/>
</dbReference>
<dbReference type="GO" id="GO:0008999">
    <property type="term" value="F:protein-N-terminal-alanine acetyltransferase activity"/>
    <property type="evidence" value="ECO:0007669"/>
    <property type="project" value="TreeGrafter"/>
</dbReference>
<dbReference type="GO" id="GO:0005737">
    <property type="term" value="C:cytoplasm"/>
    <property type="evidence" value="ECO:0007669"/>
    <property type="project" value="TreeGrafter"/>
</dbReference>
<dbReference type="AlphaFoldDB" id="A0A6L3V5G6"/>
<dbReference type="OrthoDB" id="9785602at2"/>
<dbReference type="PANTHER" id="PTHR43792">
    <property type="entry name" value="GNAT FAMILY, PUTATIVE (AFU_ORTHOLOGUE AFUA_3G00765)-RELATED-RELATED"/>
    <property type="match status" value="1"/>
</dbReference>
<dbReference type="SUPFAM" id="SSF55729">
    <property type="entry name" value="Acyl-CoA N-acyltransferases (Nat)"/>
    <property type="match status" value="1"/>
</dbReference>
<sequence>MGFDRAFKIFPQLETKRVILRKLQMDDAPSIFRYFSKDEVTIFYDLDTFTTEKEAEDLIESLLYRYEMRKQIRWAIVLKESGQFIGTCGYHSIEEEHWKAEIGYELHPDYWRQGLMTEVISAVVQYGFNELELNRIEAFYDPRNIASARVLEKIGFEFEGVLRKRFFIKGKFVDGAIAAIIK</sequence>
<dbReference type="PANTHER" id="PTHR43792:SF9">
    <property type="entry name" value="RIBOSOMAL-PROTEIN-ALANINE ACETYLTRANSFERASE"/>
    <property type="match status" value="1"/>
</dbReference>
<name>A0A6L3V5G6_9BACI</name>
<dbReference type="InterPro" id="IPR051531">
    <property type="entry name" value="N-acetyltransferase"/>
</dbReference>
<evidence type="ECO:0000259" key="1">
    <source>
        <dbReference type="PROSITE" id="PS51186"/>
    </source>
</evidence>
<dbReference type="RefSeq" id="WP_151535183.1">
    <property type="nucleotide sequence ID" value="NZ_WBOS01000005.1"/>
</dbReference>
<reference evidence="2 3" key="1">
    <citation type="journal article" date="2016" name="Antonie Van Leeuwenhoek">
        <title>Bacillus depressus sp. nov., isolated from soil of a sunflower field.</title>
        <authorList>
            <person name="Wei X."/>
            <person name="Xin D."/>
            <person name="Xin Y."/>
            <person name="Zhang H."/>
            <person name="Wang T."/>
            <person name="Zhang J."/>
        </authorList>
    </citation>
    <scope>NUCLEOTIDE SEQUENCE [LARGE SCALE GENOMIC DNA]</scope>
    <source>
        <strain evidence="2 3">BZ1</strain>
    </source>
</reference>
<keyword evidence="2" id="KW-0808">Transferase</keyword>
<protein>
    <submittedName>
        <fullName evidence="2">GNAT family N-acetyltransferase</fullName>
    </submittedName>
</protein>
<dbReference type="Proteomes" id="UP000481030">
    <property type="component" value="Unassembled WGS sequence"/>
</dbReference>
<comment type="caution">
    <text evidence="2">The sequence shown here is derived from an EMBL/GenBank/DDBJ whole genome shotgun (WGS) entry which is preliminary data.</text>
</comment>
<dbReference type="Pfam" id="PF13302">
    <property type="entry name" value="Acetyltransf_3"/>
    <property type="match status" value="1"/>
</dbReference>
<dbReference type="CDD" id="cd04301">
    <property type="entry name" value="NAT_SF"/>
    <property type="match status" value="1"/>
</dbReference>
<dbReference type="InterPro" id="IPR000182">
    <property type="entry name" value="GNAT_dom"/>
</dbReference>
<dbReference type="EMBL" id="WBOS01000005">
    <property type="protein sequence ID" value="KAB2334649.1"/>
    <property type="molecule type" value="Genomic_DNA"/>
</dbReference>
<dbReference type="Gene3D" id="3.40.630.30">
    <property type="match status" value="1"/>
</dbReference>
<gene>
    <name evidence="2" type="ORF">F7731_12770</name>
</gene>
<keyword evidence="3" id="KW-1185">Reference proteome</keyword>
<organism evidence="2 3">
    <name type="scientific">Cytobacillus depressus</name>
    <dbReference type="NCBI Taxonomy" id="1602942"/>
    <lineage>
        <taxon>Bacteria</taxon>
        <taxon>Bacillati</taxon>
        <taxon>Bacillota</taxon>
        <taxon>Bacilli</taxon>
        <taxon>Bacillales</taxon>
        <taxon>Bacillaceae</taxon>
        <taxon>Cytobacillus</taxon>
    </lineage>
</organism>
<dbReference type="PROSITE" id="PS51186">
    <property type="entry name" value="GNAT"/>
    <property type="match status" value="1"/>
</dbReference>
<evidence type="ECO:0000313" key="2">
    <source>
        <dbReference type="EMBL" id="KAB2334649.1"/>
    </source>
</evidence>
<feature type="domain" description="N-acetyltransferase" evidence="1">
    <location>
        <begin position="18"/>
        <end position="174"/>
    </location>
</feature>